<dbReference type="Proteomes" id="UP001165498">
    <property type="component" value="Unassembled WGS sequence"/>
</dbReference>
<dbReference type="Pfam" id="PF13620">
    <property type="entry name" value="CarboxypepD_reg"/>
    <property type="match status" value="1"/>
</dbReference>
<reference evidence="2" key="1">
    <citation type="submission" date="2022-07" db="EMBL/GenBank/DDBJ databases">
        <title>Tahibacter sp., a new gammaproteobacterium isolated from the silt sample collected at pig farm.</title>
        <authorList>
            <person name="Chen H."/>
        </authorList>
    </citation>
    <scope>NUCLEOTIDE SEQUENCE</scope>
    <source>
        <strain evidence="2">P2K</strain>
    </source>
</reference>
<dbReference type="RefSeq" id="WP_255913608.1">
    <property type="nucleotide sequence ID" value="NZ_JANFQO010000006.1"/>
</dbReference>
<comment type="caution">
    <text evidence="2">The sequence shown here is derived from an EMBL/GenBank/DDBJ whole genome shotgun (WGS) entry which is preliminary data.</text>
</comment>
<proteinExistence type="predicted"/>
<dbReference type="EMBL" id="JANFQO010000006">
    <property type="protein sequence ID" value="MCQ4164714.1"/>
    <property type="molecule type" value="Genomic_DNA"/>
</dbReference>
<evidence type="ECO:0000313" key="2">
    <source>
        <dbReference type="EMBL" id="MCQ4164714.1"/>
    </source>
</evidence>
<protein>
    <submittedName>
        <fullName evidence="2">Carboxypeptidase-like regulatory domain-containing protein</fullName>
    </submittedName>
</protein>
<dbReference type="Gene3D" id="2.60.40.1120">
    <property type="entry name" value="Carboxypeptidase-like, regulatory domain"/>
    <property type="match status" value="1"/>
</dbReference>
<keyword evidence="1" id="KW-0732">Signal</keyword>
<feature type="signal peptide" evidence="1">
    <location>
        <begin position="1"/>
        <end position="23"/>
    </location>
</feature>
<evidence type="ECO:0000256" key="1">
    <source>
        <dbReference type="SAM" id="SignalP"/>
    </source>
</evidence>
<evidence type="ECO:0000313" key="3">
    <source>
        <dbReference type="Proteomes" id="UP001165498"/>
    </source>
</evidence>
<dbReference type="InterPro" id="IPR013784">
    <property type="entry name" value="Carb-bd-like_fold"/>
</dbReference>
<organism evidence="2 3">
    <name type="scientific">Tahibacter harae</name>
    <dbReference type="NCBI Taxonomy" id="2963937"/>
    <lineage>
        <taxon>Bacteria</taxon>
        <taxon>Pseudomonadati</taxon>
        <taxon>Pseudomonadota</taxon>
        <taxon>Gammaproteobacteria</taxon>
        <taxon>Lysobacterales</taxon>
        <taxon>Rhodanobacteraceae</taxon>
        <taxon>Tahibacter</taxon>
    </lineage>
</organism>
<sequence>MLRRILPLLSFVLLSVAGTGVQAQPSDIIGTVIDATSKQPIAGVNVTAMSSNLPDPKKTATGAEGDYRLAELSPGVYTLTYEHSAYRPYARYDYQLRFNRTIRLNVELSPKSLAPPAGQP</sequence>
<gene>
    <name evidence="2" type="ORF">NM961_08325</name>
</gene>
<name>A0ABT1QQY8_9GAMM</name>
<accession>A0ABT1QQY8</accession>
<feature type="chain" id="PRO_5045840195" evidence="1">
    <location>
        <begin position="24"/>
        <end position="120"/>
    </location>
</feature>
<dbReference type="SUPFAM" id="SSF49452">
    <property type="entry name" value="Starch-binding domain-like"/>
    <property type="match status" value="1"/>
</dbReference>
<keyword evidence="3" id="KW-1185">Reference proteome</keyword>